<dbReference type="EMBL" id="CP069127">
    <property type="protein sequence ID" value="QRG66934.1"/>
    <property type="molecule type" value="Genomic_DNA"/>
</dbReference>
<reference evidence="1 2" key="1">
    <citation type="submission" date="2021-01" db="EMBL/GenBank/DDBJ databases">
        <title>Identification of strong promoters based on the transcriptome of Brevibacillus choshinensis.</title>
        <authorList>
            <person name="Yao D."/>
            <person name="Zhang K."/>
            <person name="Wu J."/>
        </authorList>
    </citation>
    <scope>NUCLEOTIDE SEQUENCE [LARGE SCALE GENOMIC DNA]</scope>
    <source>
        <strain evidence="1 2">HPD31-SP3</strain>
    </source>
</reference>
<keyword evidence="2" id="KW-1185">Reference proteome</keyword>
<name>A0ABX7FL08_BRECH</name>
<protein>
    <submittedName>
        <fullName evidence="1">HK97 gp10 family phage protein</fullName>
    </submittedName>
</protein>
<sequence length="128" mass="14110">MADISLDQLAAEITRVVREYTEDVSEAVEKKVGEVADKVLAEVAVSAPKRTGGYAQGFKVTKQDSGGKARRVIWNKKDYRRVHLLEFGHAKRNGGRVQAIPHLRPAYDKHADGLTDDIKRIIQNGGGT</sequence>
<organism evidence="1 2">
    <name type="scientific">Brevibacillus choshinensis</name>
    <dbReference type="NCBI Taxonomy" id="54911"/>
    <lineage>
        <taxon>Bacteria</taxon>
        <taxon>Bacillati</taxon>
        <taxon>Bacillota</taxon>
        <taxon>Bacilli</taxon>
        <taxon>Bacillales</taxon>
        <taxon>Paenibacillaceae</taxon>
        <taxon>Brevibacillus</taxon>
    </lineage>
</organism>
<evidence type="ECO:0000313" key="2">
    <source>
        <dbReference type="Proteomes" id="UP000596248"/>
    </source>
</evidence>
<dbReference type="InterPro" id="IPR010064">
    <property type="entry name" value="HK97-gp10_tail"/>
</dbReference>
<evidence type="ECO:0000313" key="1">
    <source>
        <dbReference type="EMBL" id="QRG66934.1"/>
    </source>
</evidence>
<gene>
    <name evidence="1" type="ORF">JNE38_26225</name>
</gene>
<dbReference type="Proteomes" id="UP000596248">
    <property type="component" value="Chromosome"/>
</dbReference>
<proteinExistence type="predicted"/>
<accession>A0ABX7FL08</accession>
<dbReference type="RefSeq" id="WP_203353998.1">
    <property type="nucleotide sequence ID" value="NZ_CP069127.1"/>
</dbReference>
<dbReference type="Pfam" id="PF04883">
    <property type="entry name" value="HK97-gp10_like"/>
    <property type="match status" value="1"/>
</dbReference>